<organism evidence="1 2">
    <name type="scientific">Acorus calamus</name>
    <name type="common">Sweet flag</name>
    <dbReference type="NCBI Taxonomy" id="4465"/>
    <lineage>
        <taxon>Eukaryota</taxon>
        <taxon>Viridiplantae</taxon>
        <taxon>Streptophyta</taxon>
        <taxon>Embryophyta</taxon>
        <taxon>Tracheophyta</taxon>
        <taxon>Spermatophyta</taxon>
        <taxon>Magnoliopsida</taxon>
        <taxon>Liliopsida</taxon>
        <taxon>Acoraceae</taxon>
        <taxon>Acorus</taxon>
    </lineage>
</organism>
<proteinExistence type="predicted"/>
<evidence type="ECO:0000313" key="2">
    <source>
        <dbReference type="Proteomes" id="UP001180020"/>
    </source>
</evidence>
<dbReference type="PANTHER" id="PTHR33868:SF10">
    <property type="entry name" value="OS08G0483100 PROTEIN"/>
    <property type="match status" value="1"/>
</dbReference>
<gene>
    <name evidence="1" type="ORF">QJS10_CPA06g02025</name>
</gene>
<dbReference type="PANTHER" id="PTHR33868">
    <property type="entry name" value="EXPRESSED PROTEIN"/>
    <property type="match status" value="1"/>
</dbReference>
<name>A0AAV9ETI2_ACOCL</name>
<evidence type="ECO:0000313" key="1">
    <source>
        <dbReference type="EMBL" id="KAK1315488.1"/>
    </source>
</evidence>
<sequence length="184" mass="20796">MSWRLDFEKDMVMEALLSSQTKKRTHSDLLQNCDLPPPLKVFAAKAAPTIEEQTLLKTAPAIEDSFDQDTKMGLLKALRLSQTRAREAEKKAAHAATEKNGLSAMVAEQSMKLFAHRQWVKILDTEIKHLQMQLLRLQETGNAEETSSVGLWLWLCVSASLVSHWVTHTCIKSLFCKENYVISV</sequence>
<keyword evidence="2" id="KW-1185">Reference proteome</keyword>
<comment type="caution">
    <text evidence="1">The sequence shown here is derived from an EMBL/GenBank/DDBJ whole genome shotgun (WGS) entry which is preliminary data.</text>
</comment>
<dbReference type="EMBL" id="JAUJYO010000006">
    <property type="protein sequence ID" value="KAK1315488.1"/>
    <property type="molecule type" value="Genomic_DNA"/>
</dbReference>
<protein>
    <submittedName>
        <fullName evidence="1">Uncharacterized protein</fullName>
    </submittedName>
</protein>
<accession>A0AAV9ETI2</accession>
<reference evidence="1" key="2">
    <citation type="submission" date="2023-06" db="EMBL/GenBank/DDBJ databases">
        <authorList>
            <person name="Ma L."/>
            <person name="Liu K.-W."/>
            <person name="Li Z."/>
            <person name="Hsiao Y.-Y."/>
            <person name="Qi Y."/>
            <person name="Fu T."/>
            <person name="Tang G."/>
            <person name="Zhang D."/>
            <person name="Sun W.-H."/>
            <person name="Liu D.-K."/>
            <person name="Li Y."/>
            <person name="Chen G.-Z."/>
            <person name="Liu X.-D."/>
            <person name="Liao X.-Y."/>
            <person name="Jiang Y.-T."/>
            <person name="Yu X."/>
            <person name="Hao Y."/>
            <person name="Huang J."/>
            <person name="Zhao X.-W."/>
            <person name="Ke S."/>
            <person name="Chen Y.-Y."/>
            <person name="Wu W.-L."/>
            <person name="Hsu J.-L."/>
            <person name="Lin Y.-F."/>
            <person name="Huang M.-D."/>
            <person name="Li C.-Y."/>
            <person name="Huang L."/>
            <person name="Wang Z.-W."/>
            <person name="Zhao X."/>
            <person name="Zhong W.-Y."/>
            <person name="Peng D.-H."/>
            <person name="Ahmad S."/>
            <person name="Lan S."/>
            <person name="Zhang J.-S."/>
            <person name="Tsai W.-C."/>
            <person name="Van De Peer Y."/>
            <person name="Liu Z.-J."/>
        </authorList>
    </citation>
    <scope>NUCLEOTIDE SEQUENCE</scope>
    <source>
        <strain evidence="1">CP</strain>
        <tissue evidence="1">Leaves</tissue>
    </source>
</reference>
<reference evidence="1" key="1">
    <citation type="journal article" date="2023" name="Nat. Commun.">
        <title>Diploid and tetraploid genomes of Acorus and the evolution of monocots.</title>
        <authorList>
            <person name="Ma L."/>
            <person name="Liu K.W."/>
            <person name="Li Z."/>
            <person name="Hsiao Y.Y."/>
            <person name="Qi Y."/>
            <person name="Fu T."/>
            <person name="Tang G.D."/>
            <person name="Zhang D."/>
            <person name="Sun W.H."/>
            <person name="Liu D.K."/>
            <person name="Li Y."/>
            <person name="Chen G.Z."/>
            <person name="Liu X.D."/>
            <person name="Liao X.Y."/>
            <person name="Jiang Y.T."/>
            <person name="Yu X."/>
            <person name="Hao Y."/>
            <person name="Huang J."/>
            <person name="Zhao X.W."/>
            <person name="Ke S."/>
            <person name="Chen Y.Y."/>
            <person name="Wu W.L."/>
            <person name="Hsu J.L."/>
            <person name="Lin Y.F."/>
            <person name="Huang M.D."/>
            <person name="Li C.Y."/>
            <person name="Huang L."/>
            <person name="Wang Z.W."/>
            <person name="Zhao X."/>
            <person name="Zhong W.Y."/>
            <person name="Peng D.H."/>
            <person name="Ahmad S."/>
            <person name="Lan S."/>
            <person name="Zhang J.S."/>
            <person name="Tsai W.C."/>
            <person name="Van de Peer Y."/>
            <person name="Liu Z.J."/>
        </authorList>
    </citation>
    <scope>NUCLEOTIDE SEQUENCE</scope>
    <source>
        <strain evidence="1">CP</strain>
    </source>
</reference>
<dbReference type="AlphaFoldDB" id="A0AAV9ETI2"/>
<dbReference type="Proteomes" id="UP001180020">
    <property type="component" value="Unassembled WGS sequence"/>
</dbReference>